<comment type="caution">
    <text evidence="2">The sequence shown here is derived from an EMBL/GenBank/DDBJ whole genome shotgun (WGS) entry which is preliminary data.</text>
</comment>
<sequence length="252" mass="28769">MKRRTHQGKSLAPLQKTFATSKPSRPYQRFKPPKMAGTGADPNGSFLEFIKKDCARPINVRKDHIKPDINKNHFDTLQKKWAVGTKTSIVEKVDGEGKLNRDFKPVSRHYMKTDHISVVPPARDRPFQKVYDKILTKPAYNRNNECRNIWVPKAYEQKSMNNRSSVSHNIVTHKENSSSGALVVGVLDKKVCNRKKGIVEIADANRVTALKSNKDYMDALKTNPHQFKRSNGVFSHLYDAAHRFGEDKPFKV</sequence>
<accession>A0AAD1XU11</accession>
<reference evidence="2" key="1">
    <citation type="submission" date="2023-07" db="EMBL/GenBank/DDBJ databases">
        <authorList>
            <consortium name="AG Swart"/>
            <person name="Singh M."/>
            <person name="Singh A."/>
            <person name="Seah K."/>
            <person name="Emmerich C."/>
        </authorList>
    </citation>
    <scope>NUCLEOTIDE SEQUENCE</scope>
    <source>
        <strain evidence="2">DP1</strain>
    </source>
</reference>
<feature type="region of interest" description="Disordered" evidence="1">
    <location>
        <begin position="1"/>
        <end position="42"/>
    </location>
</feature>
<protein>
    <submittedName>
        <fullName evidence="2">Uncharacterized protein</fullName>
    </submittedName>
</protein>
<gene>
    <name evidence="2" type="ORF">ECRASSUSDP1_LOCUS20318</name>
</gene>
<evidence type="ECO:0000313" key="2">
    <source>
        <dbReference type="EMBL" id="CAI2378918.1"/>
    </source>
</evidence>
<dbReference type="AlphaFoldDB" id="A0AAD1XU11"/>
<name>A0AAD1XU11_EUPCR</name>
<proteinExistence type="predicted"/>
<evidence type="ECO:0000313" key="3">
    <source>
        <dbReference type="Proteomes" id="UP001295684"/>
    </source>
</evidence>
<evidence type="ECO:0000256" key="1">
    <source>
        <dbReference type="SAM" id="MobiDB-lite"/>
    </source>
</evidence>
<dbReference type="EMBL" id="CAMPGE010020701">
    <property type="protein sequence ID" value="CAI2378918.1"/>
    <property type="molecule type" value="Genomic_DNA"/>
</dbReference>
<keyword evidence="3" id="KW-1185">Reference proteome</keyword>
<organism evidence="2 3">
    <name type="scientific">Euplotes crassus</name>
    <dbReference type="NCBI Taxonomy" id="5936"/>
    <lineage>
        <taxon>Eukaryota</taxon>
        <taxon>Sar</taxon>
        <taxon>Alveolata</taxon>
        <taxon>Ciliophora</taxon>
        <taxon>Intramacronucleata</taxon>
        <taxon>Spirotrichea</taxon>
        <taxon>Hypotrichia</taxon>
        <taxon>Euplotida</taxon>
        <taxon>Euplotidae</taxon>
        <taxon>Moneuplotes</taxon>
    </lineage>
</organism>
<dbReference type="Proteomes" id="UP001295684">
    <property type="component" value="Unassembled WGS sequence"/>
</dbReference>